<feature type="compositionally biased region" description="Basic and acidic residues" evidence="1">
    <location>
        <begin position="32"/>
        <end position="47"/>
    </location>
</feature>
<keyword evidence="2" id="KW-1185">Reference proteome</keyword>
<protein>
    <submittedName>
        <fullName evidence="3">Uncharacterized protein LOC113464140</fullName>
    </submittedName>
</protein>
<name>A0AAJ7W9K7_9HYME</name>
<dbReference type="KEGG" id="ccal:113464140"/>
<gene>
    <name evidence="3" type="primary">LOC113464140</name>
</gene>
<dbReference type="RefSeq" id="XP_026668062.1">
    <property type="nucleotide sequence ID" value="XM_026812261.1"/>
</dbReference>
<sequence>MNLRILSPQIVVMELLINRDKRNQLRSSTSQKETERAKRTNERWGEKRGKRFPRRGISFDLTPASRSRSRCSFSTPLSYWLRRVSVARDSTVVPHSSHAPCLETLA</sequence>
<evidence type="ECO:0000313" key="3">
    <source>
        <dbReference type="RefSeq" id="XP_026668062.1"/>
    </source>
</evidence>
<dbReference type="AlphaFoldDB" id="A0AAJ7W9K7"/>
<dbReference type="GeneID" id="113464140"/>
<proteinExistence type="predicted"/>
<accession>A0AAJ7W9K7</accession>
<organism evidence="2 3">
    <name type="scientific">Ceratina calcarata</name>
    <dbReference type="NCBI Taxonomy" id="156304"/>
    <lineage>
        <taxon>Eukaryota</taxon>
        <taxon>Metazoa</taxon>
        <taxon>Ecdysozoa</taxon>
        <taxon>Arthropoda</taxon>
        <taxon>Hexapoda</taxon>
        <taxon>Insecta</taxon>
        <taxon>Pterygota</taxon>
        <taxon>Neoptera</taxon>
        <taxon>Endopterygota</taxon>
        <taxon>Hymenoptera</taxon>
        <taxon>Apocrita</taxon>
        <taxon>Aculeata</taxon>
        <taxon>Apoidea</taxon>
        <taxon>Anthophila</taxon>
        <taxon>Apidae</taxon>
        <taxon>Ceratina</taxon>
        <taxon>Zadontomerus</taxon>
    </lineage>
</organism>
<reference evidence="3" key="1">
    <citation type="submission" date="2025-08" db="UniProtKB">
        <authorList>
            <consortium name="RefSeq"/>
        </authorList>
    </citation>
    <scope>IDENTIFICATION</scope>
    <source>
        <tissue evidence="3">Whole body</tissue>
    </source>
</reference>
<dbReference type="Proteomes" id="UP000694925">
    <property type="component" value="Unplaced"/>
</dbReference>
<feature type="region of interest" description="Disordered" evidence="1">
    <location>
        <begin position="22"/>
        <end position="48"/>
    </location>
</feature>
<evidence type="ECO:0000256" key="1">
    <source>
        <dbReference type="SAM" id="MobiDB-lite"/>
    </source>
</evidence>
<evidence type="ECO:0000313" key="2">
    <source>
        <dbReference type="Proteomes" id="UP000694925"/>
    </source>
</evidence>